<dbReference type="Pfam" id="PF17801">
    <property type="entry name" value="Melibiase_C"/>
    <property type="match status" value="1"/>
</dbReference>
<dbReference type="KEGG" id="clup:CLUP02_07460"/>
<evidence type="ECO:0000313" key="14">
    <source>
        <dbReference type="Proteomes" id="UP000830671"/>
    </source>
</evidence>
<reference evidence="13" key="1">
    <citation type="journal article" date="2021" name="Mol. Plant Microbe Interact.">
        <title>Complete Genome Sequence of the Plant-Pathogenic Fungus Colletotrichum lupini.</title>
        <authorList>
            <person name="Baroncelli R."/>
            <person name="Pensec F."/>
            <person name="Da Lio D."/>
            <person name="Boufleur T."/>
            <person name="Vicente I."/>
            <person name="Sarrocco S."/>
            <person name="Picot A."/>
            <person name="Baraldi E."/>
            <person name="Sukno S."/>
            <person name="Thon M."/>
            <person name="Le Floch G."/>
        </authorList>
    </citation>
    <scope>NUCLEOTIDE SEQUENCE</scope>
    <source>
        <strain evidence="13">IMI 504893</strain>
    </source>
</reference>
<comment type="subcellular location">
    <subcellularLocation>
        <location evidence="3">Secreted</location>
    </subcellularLocation>
</comment>
<evidence type="ECO:0000256" key="4">
    <source>
        <dbReference type="ARBA" id="ARBA00009743"/>
    </source>
</evidence>
<gene>
    <name evidence="13" type="ORF">CLUP02_07460</name>
</gene>
<dbReference type="PANTHER" id="PTHR11452">
    <property type="entry name" value="ALPHA-GALACTOSIDASE/ALPHA-N-ACETYLGALACTOSAMINIDASE"/>
    <property type="match status" value="1"/>
</dbReference>
<dbReference type="InterPro" id="IPR041233">
    <property type="entry name" value="Melibiase_C"/>
</dbReference>
<dbReference type="EMBL" id="CP019476">
    <property type="protein sequence ID" value="UQC81974.1"/>
    <property type="molecule type" value="Genomic_DNA"/>
</dbReference>
<dbReference type="PANTHER" id="PTHR11452:SF61">
    <property type="entry name" value="ALPHA-GALACTOSIDASE B-RELATED"/>
    <property type="match status" value="1"/>
</dbReference>
<feature type="compositionally biased region" description="Polar residues" evidence="11">
    <location>
        <begin position="464"/>
        <end position="477"/>
    </location>
</feature>
<dbReference type="InterPro" id="IPR017853">
    <property type="entry name" value="GH"/>
</dbReference>
<evidence type="ECO:0000313" key="13">
    <source>
        <dbReference type="EMBL" id="UQC81974.1"/>
    </source>
</evidence>
<comment type="catalytic activity">
    <reaction evidence="1 10">
        <text>Hydrolysis of terminal, non-reducing alpha-D-galactose residues in alpha-D-galactosides, including galactose oligosaccharides, galactomannans and galactolipids.</text>
        <dbReference type="EC" id="3.2.1.22"/>
    </reaction>
</comment>
<feature type="domain" description="Alpha galactosidase C-terminal" evidence="12">
    <location>
        <begin position="658"/>
        <end position="733"/>
    </location>
</feature>
<proteinExistence type="inferred from homology"/>
<dbReference type="GeneID" id="73341465"/>
<name>A0A9Q8SR11_9PEZI</name>
<keyword evidence="5" id="KW-0964">Secreted</keyword>
<feature type="region of interest" description="Disordered" evidence="11">
    <location>
        <begin position="459"/>
        <end position="479"/>
    </location>
</feature>
<evidence type="ECO:0000256" key="9">
    <source>
        <dbReference type="ARBA" id="ARBA00023295"/>
    </source>
</evidence>
<sequence>MAVCRSRKLHATHAQQTQPRHGGLAREFRVWLGFSNFGRTGGIGLLSLGDYSKDLSFPLILVMHAAPSFLGRRSSAYLGPHPHQQLKSILFLLRFPLTAWSNEPRFINAGSSTFHSNLKRWAQDFGITGPRCVVSEERRSALSPYSWPPRGHPPMPSNGTGMNLGYVAFFHFAFDATEGLSDGMVDVCPPVYMIPQSHFSGSFLIPPAQLFFSIVLQILWRKYSSTCHKPEPLDVFAMRSAILAAVGLSSTAAALVSRDGKTGRLPALGWNSWNEYGCDINETVFLTVAQHIVDLGLKDLGYEYVNIDDCWSDKELRRDNVTKEIIVDKVKFPQGIKHTVDKIHELGLKVGIYSDAGTSTCGGFEGSLGYEEIDAATFAKWGIDCKFHHRSPFHSPCVNVIPQLNPSKPLHRPLDSSQNTLSDQRSNRQFTFSTDLKYDNCNVPKEWFDDWKYVPELWLGGPPNENQDNGDPANSKTGLPAPAGYDWSTSLTAERYRIMRNALLAQERTIQYSLCAWGHAHVEAWGNETGHSWRMWGDIYPEWYGQHQWSWGLMPILNHAAFWSGPDVNGFWGHGDWDMLEVGNGNLTLQESRSHFAFWAALKSPLIIGTKLEGIQPEILQILSTKELVKFNQDPEFGAAAQPYKWGVNPDGAWNITHPAEFWSGASVEGTHVFVLNTLSGTENKTVAFKDVPGLEAGKKYVVHDMWAGKDLGVFEDKYIVELESHDTAALRINEVKCVKRAARG</sequence>
<dbReference type="GO" id="GO:0005576">
    <property type="term" value="C:extracellular region"/>
    <property type="evidence" value="ECO:0007669"/>
    <property type="project" value="UniProtKB-SubCell"/>
</dbReference>
<dbReference type="CDD" id="cd14792">
    <property type="entry name" value="GH27"/>
    <property type="match status" value="1"/>
</dbReference>
<dbReference type="Proteomes" id="UP000830671">
    <property type="component" value="Chromosome 4"/>
</dbReference>
<evidence type="ECO:0000256" key="6">
    <source>
        <dbReference type="ARBA" id="ARBA00022729"/>
    </source>
</evidence>
<accession>A0A9Q8SR11</accession>
<evidence type="ECO:0000256" key="8">
    <source>
        <dbReference type="ARBA" id="ARBA00023180"/>
    </source>
</evidence>
<keyword evidence="9 10" id="KW-0326">Glycosidase</keyword>
<keyword evidence="10" id="KW-1015">Disulfide bond</keyword>
<evidence type="ECO:0000256" key="10">
    <source>
        <dbReference type="RuleBase" id="RU361168"/>
    </source>
</evidence>
<evidence type="ECO:0000256" key="2">
    <source>
        <dbReference type="ARBA" id="ARBA00003969"/>
    </source>
</evidence>
<dbReference type="GO" id="GO:0005975">
    <property type="term" value="P:carbohydrate metabolic process"/>
    <property type="evidence" value="ECO:0007669"/>
    <property type="project" value="InterPro"/>
</dbReference>
<dbReference type="Gene3D" id="3.20.20.70">
    <property type="entry name" value="Aldolase class I"/>
    <property type="match status" value="2"/>
</dbReference>
<dbReference type="RefSeq" id="XP_049143598.1">
    <property type="nucleotide sequence ID" value="XM_049286455.1"/>
</dbReference>
<protein>
    <recommendedName>
        <fullName evidence="10">Alpha-galactosidase</fullName>
        <ecNumber evidence="10">3.2.1.22</ecNumber>
    </recommendedName>
    <alternativeName>
        <fullName evidence="10">Melibiase</fullName>
    </alternativeName>
</protein>
<evidence type="ECO:0000256" key="5">
    <source>
        <dbReference type="ARBA" id="ARBA00022525"/>
    </source>
</evidence>
<dbReference type="InterPro" id="IPR000111">
    <property type="entry name" value="Glyco_hydro_27/36_CS"/>
</dbReference>
<dbReference type="EC" id="3.2.1.22" evidence="10"/>
<comment type="function">
    <text evidence="2">Hydrolyzes a variety of simple alpha-D-galactoside as well as more complex molecules such as oligosaccharides and polysaccharides.</text>
</comment>
<dbReference type="GO" id="GO:0004557">
    <property type="term" value="F:alpha-galactosidase activity"/>
    <property type="evidence" value="ECO:0007669"/>
    <property type="project" value="UniProtKB-EC"/>
</dbReference>
<dbReference type="AlphaFoldDB" id="A0A9Q8SR11"/>
<dbReference type="SUPFAM" id="SSF51445">
    <property type="entry name" value="(Trans)glycosidases"/>
    <property type="match status" value="2"/>
</dbReference>
<dbReference type="InterPro" id="IPR013780">
    <property type="entry name" value="Glyco_hydro_b"/>
</dbReference>
<evidence type="ECO:0000256" key="1">
    <source>
        <dbReference type="ARBA" id="ARBA00001255"/>
    </source>
</evidence>
<keyword evidence="6" id="KW-0732">Signal</keyword>
<keyword evidence="7 10" id="KW-0378">Hydrolase</keyword>
<keyword evidence="8" id="KW-0325">Glycoprotein</keyword>
<dbReference type="PROSITE" id="PS00512">
    <property type="entry name" value="ALPHA_GALACTOSIDASE"/>
    <property type="match status" value="1"/>
</dbReference>
<evidence type="ECO:0000256" key="7">
    <source>
        <dbReference type="ARBA" id="ARBA00022801"/>
    </source>
</evidence>
<dbReference type="Pfam" id="PF16499">
    <property type="entry name" value="Melibiase_2"/>
    <property type="match status" value="2"/>
</dbReference>
<dbReference type="InterPro" id="IPR002241">
    <property type="entry name" value="Glyco_hydro_27"/>
</dbReference>
<organism evidence="13 14">
    <name type="scientific">Colletotrichum lupini</name>
    <dbReference type="NCBI Taxonomy" id="145971"/>
    <lineage>
        <taxon>Eukaryota</taxon>
        <taxon>Fungi</taxon>
        <taxon>Dikarya</taxon>
        <taxon>Ascomycota</taxon>
        <taxon>Pezizomycotina</taxon>
        <taxon>Sordariomycetes</taxon>
        <taxon>Hypocreomycetidae</taxon>
        <taxon>Glomerellales</taxon>
        <taxon>Glomerellaceae</taxon>
        <taxon>Colletotrichum</taxon>
        <taxon>Colletotrichum acutatum species complex</taxon>
    </lineage>
</organism>
<dbReference type="Gene3D" id="2.60.40.1180">
    <property type="entry name" value="Golgi alpha-mannosidase II"/>
    <property type="match status" value="1"/>
</dbReference>
<evidence type="ECO:0000259" key="12">
    <source>
        <dbReference type="Pfam" id="PF17801"/>
    </source>
</evidence>
<dbReference type="PRINTS" id="PR00740">
    <property type="entry name" value="GLHYDRLASE27"/>
</dbReference>
<evidence type="ECO:0000256" key="11">
    <source>
        <dbReference type="SAM" id="MobiDB-lite"/>
    </source>
</evidence>
<dbReference type="SUPFAM" id="SSF51011">
    <property type="entry name" value="Glycosyl hydrolase domain"/>
    <property type="match status" value="1"/>
</dbReference>
<dbReference type="InterPro" id="IPR013785">
    <property type="entry name" value="Aldolase_TIM"/>
</dbReference>
<comment type="similarity">
    <text evidence="4 10">Belongs to the glycosyl hydrolase 27 family.</text>
</comment>
<keyword evidence="14" id="KW-1185">Reference proteome</keyword>
<evidence type="ECO:0000256" key="3">
    <source>
        <dbReference type="ARBA" id="ARBA00004613"/>
    </source>
</evidence>